<dbReference type="AlphaFoldDB" id="A0A7C8LHS4"/>
<evidence type="ECO:0000313" key="1">
    <source>
        <dbReference type="EMBL" id="KAE9634063.1"/>
    </source>
</evidence>
<dbReference type="EMBL" id="WSLF01000006">
    <property type="protein sequence ID" value="KAE9634063.1"/>
    <property type="molecule type" value="Genomic_DNA"/>
</dbReference>
<name>A0A7C8LHS4_9FIRM</name>
<gene>
    <name evidence="1" type="ORF">GND95_08040</name>
</gene>
<dbReference type="Pfam" id="PF14070">
    <property type="entry name" value="YjfB_motility"/>
    <property type="match status" value="1"/>
</dbReference>
<reference evidence="1 2" key="1">
    <citation type="submission" date="2019-12" db="EMBL/GenBank/DDBJ databases">
        <title>Defluviitalea raffinosedens, isolated from a biogas fermenter, genome sequencing and characterization.</title>
        <authorList>
            <person name="Rettenmaier R."/>
            <person name="Schneider M."/>
            <person name="Neuhaus K."/>
            <person name="Liebl W."/>
            <person name="Zverlov V."/>
        </authorList>
    </citation>
    <scope>NUCLEOTIDE SEQUENCE [LARGE SCALE GENOMIC DNA]</scope>
    <source>
        <strain evidence="1 2">249c-K6</strain>
    </source>
</reference>
<sequence length="65" mass="6969">MDIAALSSNMAMQQLGLKVSVAVMNLAKDQITAQSQQMVQMLQTSAPVMEQSVNPHIGGNIDIKL</sequence>
<dbReference type="InterPro" id="IPR025906">
    <property type="entry name" value="YjfB_motility"/>
</dbReference>
<organism evidence="1 2">
    <name type="scientific">Defluviitalea raffinosedens</name>
    <dbReference type="NCBI Taxonomy" id="1450156"/>
    <lineage>
        <taxon>Bacteria</taxon>
        <taxon>Bacillati</taxon>
        <taxon>Bacillota</taxon>
        <taxon>Clostridia</taxon>
        <taxon>Lachnospirales</taxon>
        <taxon>Defluviitaleaceae</taxon>
        <taxon>Defluviitalea</taxon>
    </lineage>
</organism>
<comment type="caution">
    <text evidence="1">The sequence shown here is derived from an EMBL/GenBank/DDBJ whole genome shotgun (WGS) entry which is preliminary data.</text>
</comment>
<accession>A0A7C8LHS4</accession>
<dbReference type="Proteomes" id="UP000483018">
    <property type="component" value="Unassembled WGS sequence"/>
</dbReference>
<protein>
    <submittedName>
        <fullName evidence="1">Putative motility protein</fullName>
    </submittedName>
</protein>
<proteinExistence type="predicted"/>
<keyword evidence="2" id="KW-1185">Reference proteome</keyword>
<evidence type="ECO:0000313" key="2">
    <source>
        <dbReference type="Proteomes" id="UP000483018"/>
    </source>
</evidence>
<dbReference type="RefSeq" id="WP_158740345.1">
    <property type="nucleotide sequence ID" value="NZ_JAFBEP010000008.1"/>
</dbReference>
<dbReference type="OrthoDB" id="1924973at2"/>